<dbReference type="GO" id="GO:0004672">
    <property type="term" value="F:protein kinase activity"/>
    <property type="evidence" value="ECO:0007669"/>
    <property type="project" value="InterPro"/>
</dbReference>
<feature type="domain" description="Ig-like" evidence="11">
    <location>
        <begin position="3172"/>
        <end position="3260"/>
    </location>
</feature>
<dbReference type="Proteomes" id="UP000007819">
    <property type="component" value="Chromosome A2"/>
</dbReference>
<dbReference type="GO" id="GO:0009653">
    <property type="term" value="P:anatomical structure morphogenesis"/>
    <property type="evidence" value="ECO:0007669"/>
    <property type="project" value="UniProtKB-ARBA"/>
</dbReference>
<feature type="region of interest" description="Disordered" evidence="7">
    <location>
        <begin position="1507"/>
        <end position="1533"/>
    </location>
</feature>
<dbReference type="InterPro" id="IPR001849">
    <property type="entry name" value="PH_domain"/>
</dbReference>
<keyword evidence="6" id="KW-0393">Immunoglobulin domain</keyword>
<dbReference type="InterPro" id="IPR055251">
    <property type="entry name" value="SOS1_NGEF_PH"/>
</dbReference>
<dbReference type="OrthoDB" id="2570713at2759"/>
<proteinExistence type="inferred from homology"/>
<feature type="domain" description="PH" evidence="8">
    <location>
        <begin position="1260"/>
        <end position="1363"/>
    </location>
</feature>
<feature type="domain" description="DH" evidence="9">
    <location>
        <begin position="1064"/>
        <end position="1242"/>
    </location>
</feature>
<keyword evidence="4" id="KW-0677">Repeat</keyword>
<dbReference type="GeneID" id="100167996"/>
<evidence type="ECO:0000256" key="4">
    <source>
        <dbReference type="ARBA" id="ARBA00022737"/>
    </source>
</evidence>
<feature type="compositionally biased region" description="Basic and acidic residues" evidence="7">
    <location>
        <begin position="1471"/>
        <end position="1482"/>
    </location>
</feature>
<dbReference type="FunFam" id="2.60.40.10:FF:000940">
    <property type="entry name" value="Muscle M-line assembly protein unc-89"/>
    <property type="match status" value="1"/>
</dbReference>
<dbReference type="FunFam" id="2.60.40.10:FF:001036">
    <property type="entry name" value="Muscle M-line assembly protein unc-89"/>
    <property type="match status" value="1"/>
</dbReference>
<dbReference type="SUPFAM" id="SSF50729">
    <property type="entry name" value="PH domain-like"/>
    <property type="match status" value="1"/>
</dbReference>
<dbReference type="InterPro" id="IPR003961">
    <property type="entry name" value="FN3_dom"/>
</dbReference>
<evidence type="ECO:0000256" key="3">
    <source>
        <dbReference type="ARBA" id="ARBA00022490"/>
    </source>
</evidence>
<dbReference type="GO" id="GO:0031672">
    <property type="term" value="C:A band"/>
    <property type="evidence" value="ECO:0007669"/>
    <property type="project" value="UniProtKB-SubCell"/>
</dbReference>
<dbReference type="KEGG" id="api:100167996"/>
<dbReference type="FunFam" id="2.60.40.10:FF:000802">
    <property type="entry name" value="Muscle M-line assembly protein unc-89"/>
    <property type="match status" value="1"/>
</dbReference>
<accession>A0A8R1W482</accession>
<dbReference type="FunFam" id="2.60.40.10:FF:000425">
    <property type="entry name" value="Myosin light chain kinase"/>
    <property type="match status" value="1"/>
</dbReference>
<dbReference type="FunFam" id="2.60.40.10:FF:000080">
    <property type="entry name" value="Myosin light chain kinase, smooth muscle"/>
    <property type="match status" value="1"/>
</dbReference>
<dbReference type="SUPFAM" id="SSF48065">
    <property type="entry name" value="DBL homology domain (DH-domain)"/>
    <property type="match status" value="1"/>
</dbReference>
<dbReference type="CDD" id="cd13325">
    <property type="entry name" value="PH_unc89"/>
    <property type="match status" value="1"/>
</dbReference>
<keyword evidence="14" id="KW-1185">Reference proteome</keyword>
<dbReference type="PROSITE" id="PS50010">
    <property type="entry name" value="DH_2"/>
    <property type="match status" value="1"/>
</dbReference>
<evidence type="ECO:0000259" key="12">
    <source>
        <dbReference type="PROSITE" id="PS50853"/>
    </source>
</evidence>
<dbReference type="InterPro" id="IPR003598">
    <property type="entry name" value="Ig_sub2"/>
</dbReference>
<dbReference type="SMART" id="SM00233">
    <property type="entry name" value="PH"/>
    <property type="match status" value="1"/>
</dbReference>
<dbReference type="InterPro" id="IPR011993">
    <property type="entry name" value="PH-like_dom_sf"/>
</dbReference>
<dbReference type="FunFam" id="2.60.40.10:FF:000873">
    <property type="entry name" value="Muscle M-line assembly protein unc-89"/>
    <property type="match status" value="1"/>
</dbReference>
<dbReference type="FunFam" id="2.60.40.10:FF:000032">
    <property type="entry name" value="palladin isoform X1"/>
    <property type="match status" value="3"/>
</dbReference>
<dbReference type="Pfam" id="PF00041">
    <property type="entry name" value="fn3"/>
    <property type="match status" value="2"/>
</dbReference>
<dbReference type="Gene3D" id="2.30.29.30">
    <property type="entry name" value="Pleckstrin-homology domain (PH domain)/Phosphotyrosine-binding domain (PTB)"/>
    <property type="match status" value="1"/>
</dbReference>
<dbReference type="SUPFAM" id="SSF56112">
    <property type="entry name" value="Protein kinase-like (PK-like)"/>
    <property type="match status" value="2"/>
</dbReference>
<evidence type="ECO:0000256" key="5">
    <source>
        <dbReference type="ARBA" id="ARBA00023157"/>
    </source>
</evidence>
<sequence>MVQTSEGPKFLPGQIIEDSGKSVFVVGQNIVTREGESFVPGQTITIEGEKRFVPGQTVITPEGIGFVAGQVVNNGDESHFIPGQTVMTIHGPQFIPGQFWNDGNVEFTPGQSVLKNNGDWEFVPGVCVGSSFIPGLTVIEEDKKEFIPGRIVETNNDTTFIPGLTTLDNNGNTKFVPGISIETENGIKFVSGNILSDNNGNKQFILGHITNSENGEINFTEAKSLQEVICSDEVQSGILTNDSFYPKGEKSDEVFGQMVQTAYGVEFYPGDQVGLPAGKIVPGKLIRNNGIRFVPGVVVDDKFIPGQIVVTDRGEQFVPGQVIETQTGPKFVPGQVVETETGTKFVPGQTIETKDGIKFVPGQIVETKAGPTFIPGQIIFTEEEGSRFVPGQVVDTIEGPRFVPGRVIETGDCVTFVPGQVVETTEGLKFIAPDLQDADDGGCEFSVQGFEVSPEELQVIQPSFPQTSYYTQNGKMALDSKMLEQLSFAGMSIGRQVPAELPEVDVSTLPSMEVAYDVAEKLELNNDNTIKLAHIINRLCKLDLKNTYYGSPLVQNLINKLPQIKSNENVAEVIENILKTTKSSPITALNEIYVVIFDDGFVTDLKNPNKVNILKGIMNSSELESKYIAEAFSEILNDSEDSKLRSAFEHIAEENIELLKEVKLKIDMQKVNSEKEAIEALQWAIVSVINKTSEITVNQMLKDNKSEQFNRLLSDAVGLAKALGLKEVVSVLMDVLDDRRSADILASDKITIEILRRLTVMRKLAERRPEFSETLSGMSANPIEARLDPKLRELVRESGVLLLPPETNVETSFDVPAELFSPGNSLAMEDFMVKSRKMGILLIIKNGLQAVVPREAARSVLTGQVPYTVLDERGIHRFEPMNVLDALKIRAYSSGRYSMYNCAVQKTLTEDEGTITRGSSISLDDRQLTIGEGGGDEYEVLQDYETEPVDGADEEDDLILEPGDRVVVLKQSKDDPSMGAEVKRNLLLDNAAAKHKMSVRPNKVHPTKHKSLDTDGSLVQSLDEPTKMGYVPNKILKKIPAPVRATAVVPAEGQTLSKKDAKFNRDVVLAELVETEEEFGQDIQEVVERYLNPLEFNDAPRIVRDNKDLIFNNLKQISQFHNTVLIAGLKYAASEPKTMGRTFLRLERDFDKHVNYCQTEPEAQEFLERNYEVNEYFEDERLKFGDDKALSEHLKLPIQRINDYQLLLKELVKYSLLIGEDTTDLERALELMLSIPHRFTDTKFLTNIEGFHGTIHKLGRLLKHGWYYVQDAEDPKGHQRYCFLFKSRILVCKVRRISEDKSVFVLKDIIRLPEVTVKAAPDNKRVWILHHRLGDVGNYPFTFRANEDLSRDQWITEIEEHRNDLREKEDLQDKFWEREYVSITETSKSSITVTNVEHNSDDIKVQKQKDEDLFEPLKGIELDISSEIEEGLDPIERRLAPKPLKHVEEPKRPPLTLPPKEPIFECTSPPEPKKRPEPEKVEEPPVIEMPVPHQEVIVEKEIIEEVPIPQVEPVPTEPPPPERSPSPAEEEIESEPLKYIEGVSKPYFHVNIKGTSRGGVIEECNEWWDTKGEFKSGRSMNNESSLAVGENATFECEIEGATKVTWLKNNMPLPNTITNRTTITEDKENNLYKLQLNKVIMSDSGTYTVKAENDLGESTSTALLFVENLSADEKKARAKANAPIFAVKLADTELLENTHARFMIEIKANPLPKLRFFKGDKEISDEDKRIQILEVNKEKGLYEIVLPNVKPEDAGEYRVIASNKYSEESCSCHVTVTNEKDLWAGMQTIVPDGTPHFTWLKNGKPFNPEERFKVLFKDDEDSLALVFQNVKPEDAGLYTCIASTCHGKISCSAELSVQGVVKELNLPYAPKVTTDVKEFETKIQSTAILEAKVIGDPLPDIFWFKNDEEIQENERIKCMFEDDIAAIVIKNVEVEDEGEYKVFAKNELGSDTETINLLIKAAPKFKKNLIDYEGVTGTEITLTVEIEASPKPIVQWYKDSKVIKKSNRIKYVTDEVSGVYTLIIQDCKMEDVGLYSVVASNQFSQISDACRINLQMPPQFIGALAKEVETLEGDYVSLSVRVEGDPPPQVKWYFEDKLLIADKTHIKINAVEDVHTLLISNLTREDSGKYTCEISNEFGKNTSEGKLLVKCPPIFETPLTDTKAVEGDTNVEFTVKLNSYPKSSIQWFHEEEEITETTTEFTCFEDGDNFKLIIKEAKTKLAGTYKCRATNEIGTYDSEATLTVMSQPTFKKGLRDMEVTEGGMLKLQVTCYGSPIPEIKWFKDGKEVRSDAHIKISKDKKRVENFSLTVNLVKVEDGGEYEVRATNEMGTAITKSIVNILAKHSTDFKDDDNESAKNKNEDIEENVDKKEKVPPKIISGMDDDETYESLTKVFNVKARGAPKPKVQWFKDGDELSNTRNIQINDSDEDESFKLTIQDLRVADSGSYCCKLTNEVGEDVQSAKLNVQDVELLRGPKIRKPLTDLEVKKGQKVVWSITLIADPIPDVEWTCDGKNVNADFTVDSFEIANGLKECTFTMTIPSSELSDTGIYRVKATNKFDSAECSARLDIVMQPQIEGFHDITVIPSMEAVFEAIIHAVPKPKIVWTINGKDLSEREFVNLTSEELDNDITKFKIVIGDVNPEEEGEYVVKAWNKVGETTAIANLKLHTETPSFVKLMEDLTIQEYEEVQLSVRVNGIPKPKITWFKNGEVVIPDLRISIHTNEEGQIKSTLTIDHFSGLDIANFSVKAVNMMGEAETSSTLTMAEIMPSFVKPLDRITEAVEGSPIEIQTQLIGSPRPHVVWYKDGEELKNMEENNTDDEQQHITLEANPNGTILMKIDKVEQGDCGAYKIIATNNFGTSATNTALVVNELPKKPVIIKHPNQVDANEGEILKIEAQYVAYPDAIVKWYKAEHVLHPCPQIDFVMGPNGNIALVIEKATLDDAGDYKIVVSNELGKAAGQIQVKVKPAATVPAFIMPLRDSKVVEGFPAKLPFRLSGFPLPEMAWTINDTPLVVDGENIKMAHEPDGLHYLLIEKAGPEHAGKLAIIASNDNGTTTSEAKLSVTSKINTDSLESKPEFLHGLKDTTVEESNTLTLLAPFLGNPIPDVKWEKDGKVLQPCNKVHFTCDGYKVGLEVLDTNTGDAGQYTCTLTNKLGSSKSDCQVGIRKLYQAPVFTQRFSHNQQLLSRDAKFHARVTGVPSPNIIWHKNGHQLMNGDKYKLKRDGEVCSLTIKDVNSDDAGLYSCIATNRDGTATCEAQLSIAPRIVDESRKQEPPSFMKKIGDCEVFDGMTAKFTACATGWPEPEYEWFLDTNRLYETERIRMEKEGSGLMRLKILHADSIIDSGRYKLRIYNPHGEAYCEASIIFDNGLDSRSKRPVGELYKDFDRYRATGAPLPLPDPPTITRMTDKRLTLSWKPSLPITPRTPVTYLVEMEEQPKGEWTTVRAGIRGCACDIHSLIPFRDYKFRVRVENNYGISDPSPFVLTYREKLEPEPPKFTPYLPIGTDFKPESSPYFPRDFDIERPPHDNYAQAPRFLHQEHDTQYGVKGHNANLYWFVYGYPKPKMQYYFDSQLIEMGGRYDSSYTRNGQATLFINKMLDRDIGTYEAVATNEHGTARQRVRLQIAEYPKFLKRPEEKYVILRKNCKLEARVIGVPYPEIKWFKDWKPLVDSARIQIEQVEPDVCILRIEDVIMKDEGLYSISARNLAGSISTSVAIHVEDRESDYSYNGKTDIKWKKKDFSDLYDIGDELGRGTQGVVYHAVERSTGRNYAAKVMNAKGDHLTKLMDNELKIMTDLSNRRIIRIHDALQTSRTYTLITELAGGGELLDVLTKHSFLTEYDIALYIIQLLKALKHMHDFEIAHLGLTPGDLLISHPGGDTLKLCDFGLSRKINRRKLEPVDYGMPEFISPEIAKGEGVDLSSDMWSVGVITHLLLTGVSLFRCVNDADTLDRVKSGSYTLSTKISDLARDFISKLLVFNSNDRLDVISALQHPWLQFGEDIPAGTSQINTDSLRNYYNNLKDWYSNASSRNWYRRRPLSSAYTHPSKMIYPPGFTCTPSPTPEPEIKPPKKHVPSWKDKLPSKEPIDTEIGIIKSESHYQYGPDTYLLQLRDTNFPVRLREYMKVAGKSLTHRGGSDSHLDWEAPVIRERRKFTDIMDEEIEDEQKARISKYGADIYTLRRLKQEIGSRPTAHVEAEAILESRIDGQPPFFREKPQKLPIEPDKPADLMCLAVGVPKPLVQWFKNDIVLTESHRIKMLEDNDGRSILRLDPATELDLGIYKVVARNKFGQTTARARLVLAHEPGPMEAPIVKEYSDTEILLRWDHPKLDGNSPILCYQLEVRENESEWELVAKNIDHEFWLMQNLRPYTNYEFRLAAMNYIAWGPTGPSSPMVRTHFPDAQKLEVPSAMLNLQIITESGREIIGDEPRNNLDYSLEYKPIDWAEQPPIEKYRFISEIARGRFSVILKGINTSNDSIVVAKLLEITPDTESRVTHEFNVLKSLKHERIAYLYEAFKLENAPVAVFIQEKLQGADILTYLSTKEHYSEQTVATIVAQVLDGLQYLHWRGYAHLDLQPDNIVMASVRTIHVKLIDFGCAQKVSKLGAVVGANSVLEFTAPEILCDEPAYPYSDIWSLGVIAYTLLSGMSPFRGSNDTETRQNITFVRYRFEYLYKDLSQEATRFLMLLFKRTPTKRPSAEECHEHRWLLPTEYMIKKREKTMFNSYKLQHFAKEYHENRTKLATSSPKLLGALGTRQIGLGRSNSVVDELLIFK</sequence>
<dbReference type="Pfam" id="PF00069">
    <property type="entry name" value="Pkinase"/>
    <property type="match status" value="2"/>
</dbReference>
<reference evidence="13" key="2">
    <citation type="submission" date="2022-06" db="UniProtKB">
        <authorList>
            <consortium name="EnsemblMetazoa"/>
        </authorList>
    </citation>
    <scope>IDENTIFICATION</scope>
</reference>
<dbReference type="CTD" id="3346201"/>
<name>A0A8R1W482_ACYPI</name>
<keyword evidence="5" id="KW-1015">Disulfide bond</keyword>
<dbReference type="PANTHER" id="PTHR47633:SF3">
    <property type="entry name" value="STRIATED MUSCLE PREFERENTIALLY EXPRESSED PROTEIN KINASE"/>
    <property type="match status" value="1"/>
</dbReference>
<dbReference type="Gene3D" id="1.10.510.10">
    <property type="entry name" value="Transferase(Phosphotransferase) domain 1"/>
    <property type="match status" value="2"/>
</dbReference>
<feature type="domain" description="Ig-like" evidence="11">
    <location>
        <begin position="1963"/>
        <end position="2053"/>
    </location>
</feature>
<feature type="region of interest" description="Disordered" evidence="7">
    <location>
        <begin position="2348"/>
        <end position="2370"/>
    </location>
</feature>
<feature type="compositionally biased region" description="Basic residues" evidence="7">
    <location>
        <begin position="996"/>
        <end position="1009"/>
    </location>
</feature>
<dbReference type="GO" id="GO:0030154">
    <property type="term" value="P:cell differentiation"/>
    <property type="evidence" value="ECO:0007669"/>
    <property type="project" value="UniProtKB-ARBA"/>
</dbReference>
<dbReference type="GO" id="GO:0005085">
    <property type="term" value="F:guanyl-nucleotide exchange factor activity"/>
    <property type="evidence" value="ECO:0007669"/>
    <property type="project" value="InterPro"/>
</dbReference>
<feature type="domain" description="Ig-like" evidence="11">
    <location>
        <begin position="2875"/>
        <end position="2966"/>
    </location>
</feature>
<dbReference type="PROSITE" id="PS50003">
    <property type="entry name" value="PH_DOMAIN"/>
    <property type="match status" value="1"/>
</dbReference>
<dbReference type="GO" id="GO:0005524">
    <property type="term" value="F:ATP binding"/>
    <property type="evidence" value="ECO:0007669"/>
    <property type="project" value="InterPro"/>
</dbReference>
<feature type="domain" description="Ig-like" evidence="11">
    <location>
        <begin position="4208"/>
        <end position="4297"/>
    </location>
</feature>
<dbReference type="Pfam" id="PF07679">
    <property type="entry name" value="I-set"/>
    <property type="match status" value="21"/>
</dbReference>
<dbReference type="Gene3D" id="1.20.900.10">
    <property type="entry name" value="Dbl homology (DH) domain"/>
    <property type="match status" value="1"/>
</dbReference>
<feature type="region of interest" description="Disordered" evidence="7">
    <location>
        <begin position="4058"/>
        <end position="4079"/>
    </location>
</feature>
<dbReference type="FunFam" id="2.60.40.10:FF:000345">
    <property type="entry name" value="Muscle M-line assembly protein unc-89"/>
    <property type="match status" value="1"/>
</dbReference>
<dbReference type="PANTHER" id="PTHR47633">
    <property type="entry name" value="IMMUNOGLOBULIN"/>
    <property type="match status" value="1"/>
</dbReference>
<dbReference type="FunFam" id="1.20.900.10:FF:000033">
    <property type="entry name" value="Muscle M-line assembly protein unc-89-like Protein"/>
    <property type="match status" value="1"/>
</dbReference>
<dbReference type="PROSITE" id="PS50011">
    <property type="entry name" value="PROTEIN_KINASE_DOM"/>
    <property type="match status" value="2"/>
</dbReference>
<dbReference type="InterPro" id="IPR035899">
    <property type="entry name" value="DBL_dom_sf"/>
</dbReference>
<keyword evidence="3" id="KW-0963">Cytoplasm</keyword>
<dbReference type="SMART" id="SM00220">
    <property type="entry name" value="S_TKc"/>
    <property type="match status" value="2"/>
</dbReference>
<feature type="domain" description="Ig-like" evidence="11">
    <location>
        <begin position="2248"/>
        <end position="2339"/>
    </location>
</feature>
<feature type="domain" description="Ig-like" evidence="11">
    <location>
        <begin position="3076"/>
        <end position="3164"/>
    </location>
</feature>
<evidence type="ECO:0000256" key="1">
    <source>
        <dbReference type="ARBA" id="ARBA00004161"/>
    </source>
</evidence>
<comment type="subcellular location">
    <subcellularLocation>
        <location evidence="1">Cytoplasm</location>
        <location evidence="1">Myofibril</location>
        <location evidence="1">Sarcomere</location>
        <location evidence="1">A band</location>
    </subcellularLocation>
</comment>
<evidence type="ECO:0000256" key="6">
    <source>
        <dbReference type="ARBA" id="ARBA00023319"/>
    </source>
</evidence>
<evidence type="ECO:0000256" key="7">
    <source>
        <dbReference type="SAM" id="MobiDB-lite"/>
    </source>
</evidence>
<dbReference type="InterPro" id="IPR007110">
    <property type="entry name" value="Ig-like_dom"/>
</dbReference>
<feature type="domain" description="Ig-like" evidence="11">
    <location>
        <begin position="1747"/>
        <end position="1856"/>
    </location>
</feature>
<dbReference type="InterPro" id="IPR013783">
    <property type="entry name" value="Ig-like_fold"/>
</dbReference>
<dbReference type="CDD" id="cd00160">
    <property type="entry name" value="RhoGEF"/>
    <property type="match status" value="1"/>
</dbReference>
<dbReference type="InterPro" id="IPR000219">
    <property type="entry name" value="DH_dom"/>
</dbReference>
<dbReference type="InterPro" id="IPR036179">
    <property type="entry name" value="Ig-like_dom_sf"/>
</dbReference>
<dbReference type="CDD" id="cd00063">
    <property type="entry name" value="FN3"/>
    <property type="match status" value="2"/>
</dbReference>
<organism evidence="13 14">
    <name type="scientific">Acyrthosiphon pisum</name>
    <name type="common">Pea aphid</name>
    <dbReference type="NCBI Taxonomy" id="7029"/>
    <lineage>
        <taxon>Eukaryota</taxon>
        <taxon>Metazoa</taxon>
        <taxon>Ecdysozoa</taxon>
        <taxon>Arthropoda</taxon>
        <taxon>Hexapoda</taxon>
        <taxon>Insecta</taxon>
        <taxon>Pterygota</taxon>
        <taxon>Neoptera</taxon>
        <taxon>Paraneoptera</taxon>
        <taxon>Hemiptera</taxon>
        <taxon>Sternorrhyncha</taxon>
        <taxon>Aphidomorpha</taxon>
        <taxon>Aphidoidea</taxon>
        <taxon>Aphididae</taxon>
        <taxon>Macrosiphini</taxon>
        <taxon>Acyrthosiphon</taxon>
    </lineage>
</organism>
<feature type="domain" description="Ig-like" evidence="11">
    <location>
        <begin position="2058"/>
        <end position="2143"/>
    </location>
</feature>
<feature type="region of interest" description="Disordered" evidence="7">
    <location>
        <begin position="1433"/>
        <end position="1482"/>
    </location>
</feature>
<dbReference type="SMART" id="SM00325">
    <property type="entry name" value="RhoGEF"/>
    <property type="match status" value="1"/>
</dbReference>
<reference evidence="14" key="1">
    <citation type="submission" date="2010-06" db="EMBL/GenBank/DDBJ databases">
        <authorList>
            <person name="Jiang H."/>
            <person name="Abraham K."/>
            <person name="Ali S."/>
            <person name="Alsbrooks S.L."/>
            <person name="Anim B.N."/>
            <person name="Anosike U.S."/>
            <person name="Attaway T."/>
            <person name="Bandaranaike D.P."/>
            <person name="Battles P.K."/>
            <person name="Bell S.N."/>
            <person name="Bell A.V."/>
            <person name="Beltran B."/>
            <person name="Bickham C."/>
            <person name="Bustamante Y."/>
            <person name="Caleb T."/>
            <person name="Canada A."/>
            <person name="Cardenas V."/>
            <person name="Carter K."/>
            <person name="Chacko J."/>
            <person name="Chandrabose M.N."/>
            <person name="Chavez D."/>
            <person name="Chavez A."/>
            <person name="Chen L."/>
            <person name="Chu H.-S."/>
            <person name="Claassen K.J."/>
            <person name="Cockrell R."/>
            <person name="Collins M."/>
            <person name="Cooper J.A."/>
            <person name="Cree A."/>
            <person name="Curry S.M."/>
            <person name="Da Y."/>
            <person name="Dao M.D."/>
            <person name="Das B."/>
            <person name="Davila M.-L."/>
            <person name="Davy-Carroll L."/>
            <person name="Denson S."/>
            <person name="Dinh H."/>
            <person name="Ebong V.E."/>
            <person name="Edwards J.R."/>
            <person name="Egan A."/>
            <person name="El-Daye J."/>
            <person name="Escobedo L."/>
            <person name="Fernandez S."/>
            <person name="Fernando P.R."/>
            <person name="Flagg N."/>
            <person name="Forbes L.D."/>
            <person name="Fowler R.G."/>
            <person name="Fu Q."/>
            <person name="Gabisi R.A."/>
            <person name="Ganer J."/>
            <person name="Garbino Pronczuk A."/>
            <person name="Garcia R.M."/>
            <person name="Garner T."/>
            <person name="Garrett T.E."/>
            <person name="Gonzalez D.A."/>
            <person name="Hamid H."/>
            <person name="Hawkins E.S."/>
            <person name="Hirani K."/>
            <person name="Hogues M.E."/>
            <person name="Hollins B."/>
            <person name="Hsiao C.-H."/>
            <person name="Jabil R."/>
            <person name="James M.L."/>
            <person name="Jhangiani S.N."/>
            <person name="Johnson B."/>
            <person name="Johnson Q."/>
            <person name="Joshi V."/>
            <person name="Kalu J.B."/>
            <person name="Kam C."/>
            <person name="Kashfia A."/>
            <person name="Keebler J."/>
            <person name="Kisamo H."/>
            <person name="Kovar C.L."/>
            <person name="Lago L.A."/>
            <person name="Lai C.-Y."/>
            <person name="Laidlaw J."/>
            <person name="Lara F."/>
            <person name="Le T.-K."/>
            <person name="Lee S.L."/>
            <person name="Legall F.H."/>
            <person name="Lemon S.J."/>
            <person name="Lewis L.R."/>
            <person name="Li B."/>
            <person name="Liu Y."/>
            <person name="Liu Y.-S."/>
            <person name="Lopez J."/>
            <person name="Lozado R.J."/>
            <person name="Lu J."/>
            <person name="Madu R.C."/>
            <person name="Maheshwari M."/>
            <person name="Maheshwari R."/>
            <person name="Malloy K."/>
            <person name="Martinez E."/>
            <person name="Mathew T."/>
            <person name="Mercado I.C."/>
            <person name="Mercado C."/>
            <person name="Meyer B."/>
            <person name="Montgomery K."/>
            <person name="Morgan M.B."/>
            <person name="Munidasa M."/>
            <person name="Nazareth L.V."/>
            <person name="Nelson J."/>
            <person name="Ng B.M."/>
            <person name="Nguyen N.B."/>
            <person name="Nguyen P.Q."/>
            <person name="Nguyen T."/>
            <person name="Obregon M."/>
            <person name="Okwuonu G.O."/>
            <person name="Onwere C.G."/>
            <person name="Orozco G."/>
            <person name="Parra A."/>
            <person name="Patel S."/>
            <person name="Patil S."/>
            <person name="Perez A."/>
            <person name="Perez Y."/>
            <person name="Pham C."/>
            <person name="Primus E.L."/>
            <person name="Pu L.-L."/>
            <person name="Puazo M."/>
            <person name="Qin X."/>
            <person name="Quiroz J.B."/>
            <person name="Reese J."/>
            <person name="Richards S."/>
            <person name="Rives C.M."/>
            <person name="Robberts R."/>
            <person name="Ruiz S.J."/>
            <person name="Ruiz M.J."/>
            <person name="Santibanez J."/>
            <person name="Schneider B.W."/>
            <person name="Sisson I."/>
            <person name="Smith M."/>
            <person name="Sodergren E."/>
            <person name="Song X.-Z."/>
            <person name="Song B.B."/>
            <person name="Summersgill H."/>
            <person name="Thelus R."/>
            <person name="Thornton R.D."/>
            <person name="Trejos Z.Y."/>
            <person name="Usmani K."/>
            <person name="Vattathil S."/>
            <person name="Villasana D."/>
            <person name="Walker D.L."/>
            <person name="Wang S."/>
            <person name="Wang K."/>
            <person name="White C.S."/>
            <person name="Williams A.C."/>
            <person name="Williamson J."/>
            <person name="Wilson K."/>
            <person name="Woghiren I.O."/>
            <person name="Woodworth J.R."/>
            <person name="Worley K.C."/>
            <person name="Wright R.A."/>
            <person name="Wu W."/>
            <person name="Young L."/>
            <person name="Zhang L."/>
            <person name="Zhang J."/>
            <person name="Zhu Y."/>
            <person name="Muzny D.M."/>
            <person name="Weinstock G."/>
            <person name="Gibbs R.A."/>
        </authorList>
    </citation>
    <scope>NUCLEOTIDE SEQUENCE [LARGE SCALE GENOMIC DNA]</scope>
    <source>
        <strain evidence="14">LSR1</strain>
    </source>
</reference>
<comment type="similarity">
    <text evidence="2">Belongs to the protein kinase superfamily. CAMK Ser/Thr protein kinase family.</text>
</comment>
<protein>
    <recommendedName>
        <fullName evidence="15">Obscurin</fullName>
    </recommendedName>
</protein>
<feature type="domain" description="Fibronectin type-III" evidence="12">
    <location>
        <begin position="4304"/>
        <end position="4397"/>
    </location>
</feature>
<feature type="domain" description="Ig-like" evidence="11">
    <location>
        <begin position="2671"/>
        <end position="2762"/>
    </location>
</feature>
<feature type="compositionally biased region" description="Basic and acidic residues" evidence="7">
    <location>
        <begin position="1434"/>
        <end position="1452"/>
    </location>
</feature>
<feature type="domain" description="Ig-like" evidence="11">
    <location>
        <begin position="1589"/>
        <end position="1665"/>
    </location>
</feature>
<feature type="domain" description="Ig-like" evidence="11">
    <location>
        <begin position="1870"/>
        <end position="1956"/>
    </location>
</feature>
<dbReference type="Gene3D" id="2.60.40.10">
    <property type="entry name" value="Immunoglobulins"/>
    <property type="match status" value="23"/>
</dbReference>
<dbReference type="FunFam" id="2.60.40.10:FF:000796">
    <property type="entry name" value="Muscle M-line assembly protein unc-89"/>
    <property type="match status" value="1"/>
</dbReference>
<dbReference type="InterPro" id="IPR011009">
    <property type="entry name" value="Kinase-like_dom_sf"/>
</dbReference>
<dbReference type="Gene3D" id="3.30.200.20">
    <property type="entry name" value="Phosphorylase Kinase, domain 1"/>
    <property type="match status" value="1"/>
</dbReference>
<dbReference type="PROSITE" id="PS50835">
    <property type="entry name" value="IG_LIKE"/>
    <property type="match status" value="15"/>
</dbReference>
<dbReference type="PROSITE" id="PS50853">
    <property type="entry name" value="FN3"/>
    <property type="match status" value="2"/>
</dbReference>
<dbReference type="RefSeq" id="XP_003241783.2">
    <property type="nucleotide sequence ID" value="XM_003241735.4"/>
</dbReference>
<feature type="domain" description="Ig-like" evidence="11">
    <location>
        <begin position="2768"/>
        <end position="2869"/>
    </location>
</feature>
<dbReference type="FunFam" id="2.60.40.10:FF:000107">
    <property type="entry name" value="Myosin, light chain kinase a"/>
    <property type="match status" value="7"/>
</dbReference>
<evidence type="ECO:0000259" key="11">
    <source>
        <dbReference type="PROSITE" id="PS50835"/>
    </source>
</evidence>
<evidence type="ECO:0000313" key="13">
    <source>
        <dbReference type="EnsemblMetazoa" id="XP_003241783.2"/>
    </source>
</evidence>
<dbReference type="InterPro" id="IPR036116">
    <property type="entry name" value="FN3_sf"/>
</dbReference>
<evidence type="ECO:0000259" key="8">
    <source>
        <dbReference type="PROSITE" id="PS50003"/>
    </source>
</evidence>
<evidence type="ECO:0000256" key="2">
    <source>
        <dbReference type="ARBA" id="ARBA00006692"/>
    </source>
</evidence>
<evidence type="ECO:0000259" key="10">
    <source>
        <dbReference type="PROSITE" id="PS50011"/>
    </source>
</evidence>
<dbReference type="GO" id="GO:0045989">
    <property type="term" value="P:positive regulation of striated muscle contraction"/>
    <property type="evidence" value="ECO:0007669"/>
    <property type="project" value="UniProtKB-ARBA"/>
</dbReference>
<feature type="domain" description="Protein kinase" evidence="10">
    <location>
        <begin position="4450"/>
        <end position="4704"/>
    </location>
</feature>
<dbReference type="CDD" id="cd00096">
    <property type="entry name" value="Ig"/>
    <property type="match status" value="1"/>
</dbReference>
<dbReference type="SUPFAM" id="SSF48726">
    <property type="entry name" value="Immunoglobulin"/>
    <property type="match status" value="21"/>
</dbReference>
<feature type="region of interest" description="Disordered" evidence="7">
    <location>
        <begin position="996"/>
        <end position="1018"/>
    </location>
</feature>
<feature type="domain" description="Fibronectin type-III" evidence="12">
    <location>
        <begin position="3397"/>
        <end position="3493"/>
    </location>
</feature>
<dbReference type="SMART" id="SM00408">
    <property type="entry name" value="IGc2"/>
    <property type="match status" value="16"/>
</dbReference>
<dbReference type="GO" id="GO:0060298">
    <property type="term" value="P:positive regulation of sarcomere organization"/>
    <property type="evidence" value="ECO:0007669"/>
    <property type="project" value="UniProtKB-ARBA"/>
</dbReference>
<evidence type="ECO:0008006" key="15">
    <source>
        <dbReference type="Google" id="ProtNLM"/>
    </source>
</evidence>
<dbReference type="EnsemblMetazoa" id="XM_003241735.4">
    <property type="protein sequence ID" value="XP_003241783.2"/>
    <property type="gene ID" value="LOC100167996"/>
</dbReference>
<feature type="domain" description="Ig-like" evidence="11">
    <location>
        <begin position="2475"/>
        <end position="2568"/>
    </location>
</feature>
<dbReference type="SMART" id="SM00060">
    <property type="entry name" value="FN3"/>
    <property type="match status" value="2"/>
</dbReference>
<evidence type="ECO:0000259" key="9">
    <source>
        <dbReference type="PROSITE" id="PS50010"/>
    </source>
</evidence>
<evidence type="ECO:0000313" key="14">
    <source>
        <dbReference type="Proteomes" id="UP000007819"/>
    </source>
</evidence>
<dbReference type="InterPro" id="IPR000719">
    <property type="entry name" value="Prot_kinase_dom"/>
</dbReference>
<dbReference type="InterPro" id="IPR013098">
    <property type="entry name" value="Ig_I-set"/>
</dbReference>
<feature type="domain" description="Ig-like" evidence="11">
    <location>
        <begin position="2375"/>
        <end position="2465"/>
    </location>
</feature>
<dbReference type="InterPro" id="IPR003599">
    <property type="entry name" value="Ig_sub"/>
</dbReference>
<feature type="domain" description="Protein kinase" evidence="10">
    <location>
        <begin position="3744"/>
        <end position="3994"/>
    </location>
</feature>
<dbReference type="Pfam" id="PF22697">
    <property type="entry name" value="SOS1_NGEF_PH"/>
    <property type="match status" value="1"/>
</dbReference>
<dbReference type="SUPFAM" id="SSF49265">
    <property type="entry name" value="Fibronectin type III"/>
    <property type="match status" value="1"/>
</dbReference>
<dbReference type="GO" id="GO:0040017">
    <property type="term" value="P:positive regulation of locomotion"/>
    <property type="evidence" value="ECO:0007669"/>
    <property type="project" value="UniProtKB-ARBA"/>
</dbReference>
<feature type="domain" description="Ig-like" evidence="11">
    <location>
        <begin position="2152"/>
        <end position="2243"/>
    </location>
</feature>
<dbReference type="Pfam" id="PF00621">
    <property type="entry name" value="RhoGEF"/>
    <property type="match status" value="1"/>
</dbReference>
<feature type="compositionally biased region" description="Pro residues" evidence="7">
    <location>
        <begin position="1510"/>
        <end position="1524"/>
    </location>
</feature>
<dbReference type="SMART" id="SM00409">
    <property type="entry name" value="IG"/>
    <property type="match status" value="20"/>
</dbReference>